<evidence type="ECO:0000256" key="1">
    <source>
        <dbReference type="ARBA" id="ARBA00003343"/>
    </source>
</evidence>
<reference evidence="8" key="2">
    <citation type="submission" date="2024-01" db="EMBL/GenBank/DDBJ databases">
        <title>Comparative genomics of Cryptococcus and Kwoniella reveals pathogenesis evolution and contrasting modes of karyotype evolution via chromosome fusion or intercentromeric recombination.</title>
        <authorList>
            <person name="Coelho M.A."/>
            <person name="David-Palma M."/>
            <person name="Shea T."/>
            <person name="Bowers K."/>
            <person name="McGinley-Smith S."/>
            <person name="Mohammad A.W."/>
            <person name="Gnirke A."/>
            <person name="Yurkov A.M."/>
            <person name="Nowrousian M."/>
            <person name="Sun S."/>
            <person name="Cuomo C.A."/>
            <person name="Heitman J."/>
        </authorList>
    </citation>
    <scope>NUCLEOTIDE SEQUENCE</scope>
    <source>
        <strain evidence="8">CBS 12478</strain>
    </source>
</reference>
<keyword evidence="5" id="KW-0520">NAD</keyword>
<comment type="similarity">
    <text evidence="2">Belongs to the KptA/TPT1 family.</text>
</comment>
<protein>
    <recommendedName>
        <fullName evidence="3">2'-phosphotransferase</fullName>
        <ecNumber evidence="3">2.7.1.160</ecNumber>
    </recommendedName>
</protein>
<dbReference type="PANTHER" id="PTHR12684:SF2">
    <property type="entry name" value="TRNA 2'-PHOSPHOTRANSFERASE 1"/>
    <property type="match status" value="1"/>
</dbReference>
<dbReference type="PANTHER" id="PTHR12684">
    <property type="entry name" value="PUTATIVE PHOSPHOTRANSFERASE"/>
    <property type="match status" value="1"/>
</dbReference>
<keyword evidence="9" id="KW-1185">Reference proteome</keyword>
<dbReference type="InterPro" id="IPR042081">
    <property type="entry name" value="RNA_2'-PTrans_C"/>
</dbReference>
<evidence type="ECO:0000313" key="9">
    <source>
        <dbReference type="Proteomes" id="UP000322225"/>
    </source>
</evidence>
<dbReference type="Gene3D" id="1.10.10.970">
    <property type="entry name" value="RNA 2'-phosphotransferase, Tpt1/KptA family, N-terminal domain"/>
    <property type="match status" value="1"/>
</dbReference>
<dbReference type="EC" id="2.7.1.160" evidence="3"/>
<evidence type="ECO:0000256" key="6">
    <source>
        <dbReference type="ARBA" id="ARBA00047949"/>
    </source>
</evidence>
<proteinExistence type="inferred from homology"/>
<dbReference type="Proteomes" id="UP000322225">
    <property type="component" value="Chromosome 8"/>
</dbReference>
<dbReference type="SUPFAM" id="SSF56399">
    <property type="entry name" value="ADP-ribosylation"/>
    <property type="match status" value="2"/>
</dbReference>
<comment type="catalytic activity">
    <reaction evidence="6">
        <text>2'-phospho-[ligated tRNA] + NAD(+) = mature tRNA + ADP-alpha-D-ribose 1'',2''-cyclic phosphate + nicotinamide</text>
        <dbReference type="Rhea" id="RHEA:23324"/>
        <dbReference type="Rhea" id="RHEA-COMP:11106"/>
        <dbReference type="Rhea" id="RHEA-COMP:11107"/>
        <dbReference type="ChEBI" id="CHEBI:17154"/>
        <dbReference type="ChEBI" id="CHEBI:57540"/>
        <dbReference type="ChEBI" id="CHEBI:76596"/>
        <dbReference type="ChEBI" id="CHEBI:82883"/>
        <dbReference type="ChEBI" id="CHEBI:85027"/>
        <dbReference type="EC" id="2.7.1.160"/>
    </reaction>
</comment>
<dbReference type="InterPro" id="IPR002745">
    <property type="entry name" value="Ptrans_KptA/Tpt1"/>
</dbReference>
<dbReference type="Gene3D" id="3.20.170.30">
    <property type="match status" value="1"/>
</dbReference>
<dbReference type="KEGG" id="ksn:43592082"/>
<feature type="region of interest" description="Disordered" evidence="7">
    <location>
        <begin position="73"/>
        <end position="106"/>
    </location>
</feature>
<comment type="function">
    <text evidence="1">Catalyzes the last step of tRNA splicing, the transfer of the splice junction 2'-phosphate from ligated tRNA to NAD to produce ADP-ribose 1''-2'' cyclic phosphate.</text>
</comment>
<dbReference type="OrthoDB" id="419694at2759"/>
<reference evidence="8" key="1">
    <citation type="submission" date="2017-08" db="EMBL/GenBank/DDBJ databases">
        <authorList>
            <person name="Cuomo C."/>
            <person name="Billmyre B."/>
            <person name="Heitman J."/>
        </authorList>
    </citation>
    <scope>NUCLEOTIDE SEQUENCE</scope>
    <source>
        <strain evidence="8">CBS 12478</strain>
    </source>
</reference>
<feature type="compositionally biased region" description="Gly residues" evidence="7">
    <location>
        <begin position="87"/>
        <end position="96"/>
    </location>
</feature>
<evidence type="ECO:0000256" key="3">
    <source>
        <dbReference type="ARBA" id="ARBA00012007"/>
    </source>
</evidence>
<evidence type="ECO:0000256" key="5">
    <source>
        <dbReference type="ARBA" id="ARBA00023027"/>
    </source>
</evidence>
<evidence type="ECO:0000313" key="8">
    <source>
        <dbReference type="EMBL" id="WWD20035.1"/>
    </source>
</evidence>
<sequence length="361" mass="38932">MPRPPETPDVKASKALAYILRHGAEKESLHIRSDGYIKLADVLARPKMREVDLDVVLRLVAENAKQRFELFYGYDPIPPRPKKKGGQGKGKGQGQGKKGRPAAAVGIEAAGSLSTSAATEAGAVAPISQGGPAVGGGKSAPDAATIDDIRNELSKSSLDPTPPPATSPEEPPELPLQSLPRPTDDDSTPTAPDGPRGEYFIRATQGHSIKLESTAHLEPVKDDEEGRRRAGELVHGTRWELWDVLKNEGLSRMTRQHIHLAPSFTGPITPRPTSTLYIHLDLPKLVKAGIPVYTSSNGVVLTPGGEGGIVGKEFWRKAVRRVGGKRIIVWEEGKEVEREEIPEENGQKTVEGKQQDETPVS</sequence>
<dbReference type="InterPro" id="IPR042080">
    <property type="entry name" value="RNA_2'-PTrans_N"/>
</dbReference>
<evidence type="ECO:0000256" key="2">
    <source>
        <dbReference type="ARBA" id="ARBA00009836"/>
    </source>
</evidence>
<evidence type="ECO:0000256" key="4">
    <source>
        <dbReference type="ARBA" id="ARBA00022679"/>
    </source>
</evidence>
<dbReference type="RefSeq" id="XP_031857769.1">
    <property type="nucleotide sequence ID" value="XM_032007910.1"/>
</dbReference>
<dbReference type="GO" id="GO:0006388">
    <property type="term" value="P:tRNA splicing, via endonucleolytic cleavage and ligation"/>
    <property type="evidence" value="ECO:0007669"/>
    <property type="project" value="TreeGrafter"/>
</dbReference>
<dbReference type="AlphaFoldDB" id="A0A5M6BRU3"/>
<gene>
    <name evidence="8" type="ORF">CI109_104508</name>
</gene>
<dbReference type="GO" id="GO:0000215">
    <property type="term" value="F:tRNA 2'-phosphotransferase activity"/>
    <property type="evidence" value="ECO:0007669"/>
    <property type="project" value="UniProtKB-EC"/>
</dbReference>
<dbReference type="Pfam" id="PF01885">
    <property type="entry name" value="PTS_2-RNA"/>
    <property type="match status" value="1"/>
</dbReference>
<dbReference type="GeneID" id="43592082"/>
<feature type="region of interest" description="Disordered" evidence="7">
    <location>
        <begin position="153"/>
        <end position="199"/>
    </location>
</feature>
<keyword evidence="4" id="KW-0808">Transferase</keyword>
<feature type="region of interest" description="Disordered" evidence="7">
    <location>
        <begin position="336"/>
        <end position="361"/>
    </location>
</feature>
<dbReference type="EMBL" id="CP144058">
    <property type="protein sequence ID" value="WWD20035.1"/>
    <property type="molecule type" value="Genomic_DNA"/>
</dbReference>
<evidence type="ECO:0000256" key="7">
    <source>
        <dbReference type="SAM" id="MobiDB-lite"/>
    </source>
</evidence>
<accession>A0A5M6BRU3</accession>
<organism evidence="8 9">
    <name type="scientific">Kwoniella shandongensis</name>
    <dbReference type="NCBI Taxonomy" id="1734106"/>
    <lineage>
        <taxon>Eukaryota</taxon>
        <taxon>Fungi</taxon>
        <taxon>Dikarya</taxon>
        <taxon>Basidiomycota</taxon>
        <taxon>Agaricomycotina</taxon>
        <taxon>Tremellomycetes</taxon>
        <taxon>Tremellales</taxon>
        <taxon>Cryptococcaceae</taxon>
        <taxon>Kwoniella</taxon>
    </lineage>
</organism>
<feature type="compositionally biased region" description="Basic and acidic residues" evidence="7">
    <location>
        <begin position="350"/>
        <end position="361"/>
    </location>
</feature>
<name>A0A5M6BRU3_9TREE</name>